<dbReference type="AlphaFoldDB" id="A0A9N7RBI7"/>
<keyword evidence="4" id="KW-1185">Reference proteome</keyword>
<dbReference type="Proteomes" id="UP001153555">
    <property type="component" value="Unassembled WGS sequence"/>
</dbReference>
<dbReference type="EMBL" id="CACSLK010023397">
    <property type="protein sequence ID" value="CAA0822472.1"/>
    <property type="molecule type" value="Genomic_DNA"/>
</dbReference>
<evidence type="ECO:0000313" key="4">
    <source>
        <dbReference type="Proteomes" id="UP001153555"/>
    </source>
</evidence>
<sequence length="465" mass="50043">MAAGGNGVVHILIVPYPAQGHMLPLLDLAHHLAARGLSITLLVTTGNLPILAPILAAHPSSVHTLTLPFPSHPSIPAGVEHIKDLGNQGNLPMIAALSALQDPIARWFATHPNPPAAILSDFFLGWTHHLAARLAVPRIVFFSSGAFAVDLLNHLWVNSESVETGAELEFLDFPGSPSFPWEHIPSVFRRYKESGPSAAGAKFDLHRTSMIDNFSAWAAVTNSFQALEGPFLAHMKRAMSSPRFYTVGPLNMASGPGQDSLDPHNHSVISWLDECNIDGSVLFVCFGSQKVLNKAQMEALADGLDRSRARFIWAANGPIPDGFDSRVSGRGLVLRGWAPQRAILGHRAVGWFLSHCGWNSLLEAVVAGPVILGWPMEADQFVNAKLLVDYVGAAFRVCEGGDAVPNPDELARKIVESMRVGSKEKARAKELRDSALEAIGIGGSSNRDLDGLVQELGKLRVVKNA</sequence>
<protein>
    <submittedName>
        <fullName evidence="3">UDP-glycosyltransferase 89A2</fullName>
    </submittedName>
</protein>
<evidence type="ECO:0000313" key="3">
    <source>
        <dbReference type="EMBL" id="CAA0822472.1"/>
    </source>
</evidence>
<dbReference type="FunFam" id="3.40.50.2000:FF:000056">
    <property type="entry name" value="Glycosyltransferase"/>
    <property type="match status" value="1"/>
</dbReference>
<dbReference type="GO" id="GO:0035251">
    <property type="term" value="F:UDP-glucosyltransferase activity"/>
    <property type="evidence" value="ECO:0007669"/>
    <property type="project" value="TreeGrafter"/>
</dbReference>
<proteinExistence type="inferred from homology"/>
<accession>A0A9N7RBI7</accession>
<dbReference type="SUPFAM" id="SSF53756">
    <property type="entry name" value="UDP-Glycosyltransferase/glycogen phosphorylase"/>
    <property type="match status" value="1"/>
</dbReference>
<dbReference type="Pfam" id="PF00201">
    <property type="entry name" value="UDPGT"/>
    <property type="match status" value="1"/>
</dbReference>
<dbReference type="Gene3D" id="3.40.50.2000">
    <property type="entry name" value="Glycogen Phosphorylase B"/>
    <property type="match status" value="2"/>
</dbReference>
<name>A0A9N7RBI7_STRHE</name>
<dbReference type="OrthoDB" id="5835829at2759"/>
<keyword evidence="2" id="KW-0808">Transferase</keyword>
<comment type="similarity">
    <text evidence="1">Belongs to the UDP-glycosyltransferase family.</text>
</comment>
<evidence type="ECO:0000256" key="1">
    <source>
        <dbReference type="ARBA" id="ARBA00009995"/>
    </source>
</evidence>
<dbReference type="InterPro" id="IPR002213">
    <property type="entry name" value="UDP_glucos_trans"/>
</dbReference>
<dbReference type="CDD" id="cd03784">
    <property type="entry name" value="GT1_Gtf-like"/>
    <property type="match status" value="1"/>
</dbReference>
<reference evidence="3" key="1">
    <citation type="submission" date="2019-12" db="EMBL/GenBank/DDBJ databases">
        <authorList>
            <person name="Scholes J."/>
        </authorList>
    </citation>
    <scope>NUCLEOTIDE SEQUENCE</scope>
</reference>
<comment type="caution">
    <text evidence="3">The sequence shown here is derived from an EMBL/GenBank/DDBJ whole genome shotgun (WGS) entry which is preliminary data.</text>
</comment>
<evidence type="ECO:0000256" key="2">
    <source>
        <dbReference type="ARBA" id="ARBA00022679"/>
    </source>
</evidence>
<dbReference type="PANTHER" id="PTHR48047:SF28">
    <property type="entry name" value="F11M15.8 PROTEIN"/>
    <property type="match status" value="1"/>
</dbReference>
<gene>
    <name evidence="3" type="ORF">SHERM_19943</name>
</gene>
<dbReference type="PANTHER" id="PTHR48047">
    <property type="entry name" value="GLYCOSYLTRANSFERASE"/>
    <property type="match status" value="1"/>
</dbReference>
<organism evidence="3 4">
    <name type="scientific">Striga hermonthica</name>
    <name type="common">Purple witchweed</name>
    <name type="synonym">Buchnera hermonthica</name>
    <dbReference type="NCBI Taxonomy" id="68872"/>
    <lineage>
        <taxon>Eukaryota</taxon>
        <taxon>Viridiplantae</taxon>
        <taxon>Streptophyta</taxon>
        <taxon>Embryophyta</taxon>
        <taxon>Tracheophyta</taxon>
        <taxon>Spermatophyta</taxon>
        <taxon>Magnoliopsida</taxon>
        <taxon>eudicotyledons</taxon>
        <taxon>Gunneridae</taxon>
        <taxon>Pentapetalae</taxon>
        <taxon>asterids</taxon>
        <taxon>lamiids</taxon>
        <taxon>Lamiales</taxon>
        <taxon>Orobanchaceae</taxon>
        <taxon>Buchnereae</taxon>
        <taxon>Striga</taxon>
    </lineage>
</organism>